<evidence type="ECO:0000313" key="3">
    <source>
        <dbReference type="Proteomes" id="UP000002051"/>
    </source>
</evidence>
<reference evidence="1 3" key="1">
    <citation type="journal article" date="2011" name="Nature">
        <title>The Medicago genome provides insight into the evolution of rhizobial symbioses.</title>
        <authorList>
            <person name="Young N.D."/>
            <person name="Debelle F."/>
            <person name="Oldroyd G.E."/>
            <person name="Geurts R."/>
            <person name="Cannon S.B."/>
            <person name="Udvardi M.K."/>
            <person name="Benedito V.A."/>
            <person name="Mayer K.F."/>
            <person name="Gouzy J."/>
            <person name="Schoof H."/>
            <person name="Van de Peer Y."/>
            <person name="Proost S."/>
            <person name="Cook D.R."/>
            <person name="Meyers B.C."/>
            <person name="Spannagl M."/>
            <person name="Cheung F."/>
            <person name="De Mita S."/>
            <person name="Krishnakumar V."/>
            <person name="Gundlach H."/>
            <person name="Zhou S."/>
            <person name="Mudge J."/>
            <person name="Bharti A.K."/>
            <person name="Murray J.D."/>
            <person name="Naoumkina M.A."/>
            <person name="Rosen B."/>
            <person name="Silverstein K.A."/>
            <person name="Tang H."/>
            <person name="Rombauts S."/>
            <person name="Zhao P.X."/>
            <person name="Zhou P."/>
            <person name="Barbe V."/>
            <person name="Bardou P."/>
            <person name="Bechner M."/>
            <person name="Bellec A."/>
            <person name="Berger A."/>
            <person name="Berges H."/>
            <person name="Bidwell S."/>
            <person name="Bisseling T."/>
            <person name="Choisne N."/>
            <person name="Couloux A."/>
            <person name="Denny R."/>
            <person name="Deshpande S."/>
            <person name="Dai X."/>
            <person name="Doyle J.J."/>
            <person name="Dudez A.M."/>
            <person name="Farmer A.D."/>
            <person name="Fouteau S."/>
            <person name="Franken C."/>
            <person name="Gibelin C."/>
            <person name="Gish J."/>
            <person name="Goldstein S."/>
            <person name="Gonzalez A.J."/>
            <person name="Green P.J."/>
            <person name="Hallab A."/>
            <person name="Hartog M."/>
            <person name="Hua A."/>
            <person name="Humphray S.J."/>
            <person name="Jeong D.H."/>
            <person name="Jing Y."/>
            <person name="Jocker A."/>
            <person name="Kenton S.M."/>
            <person name="Kim D.J."/>
            <person name="Klee K."/>
            <person name="Lai H."/>
            <person name="Lang C."/>
            <person name="Lin S."/>
            <person name="Macmil S.L."/>
            <person name="Magdelenat G."/>
            <person name="Matthews L."/>
            <person name="McCorrison J."/>
            <person name="Monaghan E.L."/>
            <person name="Mun J.H."/>
            <person name="Najar F.Z."/>
            <person name="Nicholson C."/>
            <person name="Noirot C."/>
            <person name="O'Bleness M."/>
            <person name="Paule C.R."/>
            <person name="Poulain J."/>
            <person name="Prion F."/>
            <person name="Qin B."/>
            <person name="Qu C."/>
            <person name="Retzel E.F."/>
            <person name="Riddle C."/>
            <person name="Sallet E."/>
            <person name="Samain S."/>
            <person name="Samson N."/>
            <person name="Sanders I."/>
            <person name="Saurat O."/>
            <person name="Scarpelli C."/>
            <person name="Schiex T."/>
            <person name="Segurens B."/>
            <person name="Severin A.J."/>
            <person name="Sherrier D.J."/>
            <person name="Shi R."/>
            <person name="Sims S."/>
            <person name="Singer S.R."/>
            <person name="Sinharoy S."/>
            <person name="Sterck L."/>
            <person name="Viollet A."/>
            <person name="Wang B.B."/>
            <person name="Wang K."/>
            <person name="Wang M."/>
            <person name="Wang X."/>
            <person name="Warfsmann J."/>
            <person name="Weissenbach J."/>
            <person name="White D.D."/>
            <person name="White J.D."/>
            <person name="Wiley G.B."/>
            <person name="Wincker P."/>
            <person name="Xing Y."/>
            <person name="Yang L."/>
            <person name="Yao Z."/>
            <person name="Ying F."/>
            <person name="Zhai J."/>
            <person name="Zhou L."/>
            <person name="Zuber A."/>
            <person name="Denarie J."/>
            <person name="Dixon R.A."/>
            <person name="May G.D."/>
            <person name="Schwartz D.C."/>
            <person name="Rogers J."/>
            <person name="Quetier F."/>
            <person name="Town C.D."/>
            <person name="Roe B.A."/>
        </authorList>
    </citation>
    <scope>NUCLEOTIDE SEQUENCE [LARGE SCALE GENOMIC DNA]</scope>
    <source>
        <strain evidence="1">A17</strain>
        <strain evidence="2 3">cv. Jemalong A17</strain>
    </source>
</reference>
<reference evidence="1 3" key="2">
    <citation type="journal article" date="2014" name="BMC Genomics">
        <title>An improved genome release (version Mt4.0) for the model legume Medicago truncatula.</title>
        <authorList>
            <person name="Tang H."/>
            <person name="Krishnakumar V."/>
            <person name="Bidwell S."/>
            <person name="Rosen B."/>
            <person name="Chan A."/>
            <person name="Zhou S."/>
            <person name="Gentzbittel L."/>
            <person name="Childs K.L."/>
            <person name="Yandell M."/>
            <person name="Gundlach H."/>
            <person name="Mayer K.F."/>
            <person name="Schwartz D.C."/>
            <person name="Town C.D."/>
        </authorList>
    </citation>
    <scope>GENOME REANNOTATION</scope>
    <source>
        <strain evidence="2 3">cv. Jemalong A17</strain>
    </source>
</reference>
<name>G7IDJ6_MEDTR</name>
<gene>
    <name evidence="1" type="ordered locus">MTR_1g071390</name>
</gene>
<keyword evidence="3" id="KW-1185">Reference proteome</keyword>
<dbReference type="EMBL" id="CM001217">
    <property type="protein sequence ID" value="AES60832.1"/>
    <property type="molecule type" value="Genomic_DNA"/>
</dbReference>
<dbReference type="STRING" id="3880.G7IDJ6"/>
<dbReference type="EnsemblPlants" id="AES60832">
    <property type="protein sequence ID" value="AES60832"/>
    <property type="gene ID" value="MTR_1g071390"/>
</dbReference>
<dbReference type="GO" id="GO:0004424">
    <property type="term" value="F:imidazoleglycerol-phosphate dehydratase activity"/>
    <property type="evidence" value="ECO:0007669"/>
    <property type="project" value="InterPro"/>
</dbReference>
<reference evidence="2" key="3">
    <citation type="submission" date="2015-04" db="UniProtKB">
        <authorList>
            <consortium name="EnsemblPlants"/>
        </authorList>
    </citation>
    <scope>IDENTIFICATION</scope>
    <source>
        <strain evidence="2">cv. Jemalong A17</strain>
    </source>
</reference>
<dbReference type="Pfam" id="PF00475">
    <property type="entry name" value="IGPD"/>
    <property type="match status" value="1"/>
</dbReference>
<proteinExistence type="predicted"/>
<dbReference type="InterPro" id="IPR000807">
    <property type="entry name" value="ImidazoleglycerolP_deHydtase"/>
</dbReference>
<dbReference type="PANTHER" id="PTHR23133:SF2">
    <property type="entry name" value="IMIDAZOLEGLYCEROL-PHOSPHATE DEHYDRATASE"/>
    <property type="match status" value="1"/>
</dbReference>
<dbReference type="eggNOG" id="KOG3143">
    <property type="taxonomic scope" value="Eukaryota"/>
</dbReference>
<dbReference type="HOGENOM" id="CLU_2530844_0_0_1"/>
<evidence type="ECO:0000313" key="2">
    <source>
        <dbReference type="EnsemblPlants" id="AES60832"/>
    </source>
</evidence>
<dbReference type="PANTHER" id="PTHR23133">
    <property type="entry name" value="IMIDAZOLEGLYCEROL-PHOSPHATE DEHYDRATASE HIS7"/>
    <property type="match status" value="1"/>
</dbReference>
<sequence length="84" mass="9519">MDGTGVADASSRVSFLDHMPYALLQALGDRNGINRFGNFSAPLDEALVHVSMRVWTYDIQVVHVYFITSWFSFKFCTYSFSLLS</sequence>
<dbReference type="Proteomes" id="UP000002051">
    <property type="component" value="Unassembled WGS sequence"/>
</dbReference>
<evidence type="ECO:0000313" key="1">
    <source>
        <dbReference type="EMBL" id="AES60832.1"/>
    </source>
</evidence>
<dbReference type="AlphaFoldDB" id="G7IDJ6"/>
<protein>
    <submittedName>
        <fullName evidence="1">Imidazoleglycerol-phosphate dehydratase</fullName>
    </submittedName>
</protein>
<dbReference type="PaxDb" id="3880-AES60832"/>
<accession>G7IDJ6</accession>
<dbReference type="GO" id="GO:0000105">
    <property type="term" value="P:L-histidine biosynthetic process"/>
    <property type="evidence" value="ECO:0007669"/>
    <property type="project" value="InterPro"/>
</dbReference>
<organism evidence="1 3">
    <name type="scientific">Medicago truncatula</name>
    <name type="common">Barrel medic</name>
    <name type="synonym">Medicago tribuloides</name>
    <dbReference type="NCBI Taxonomy" id="3880"/>
    <lineage>
        <taxon>Eukaryota</taxon>
        <taxon>Viridiplantae</taxon>
        <taxon>Streptophyta</taxon>
        <taxon>Embryophyta</taxon>
        <taxon>Tracheophyta</taxon>
        <taxon>Spermatophyta</taxon>
        <taxon>Magnoliopsida</taxon>
        <taxon>eudicotyledons</taxon>
        <taxon>Gunneridae</taxon>
        <taxon>Pentapetalae</taxon>
        <taxon>rosids</taxon>
        <taxon>fabids</taxon>
        <taxon>Fabales</taxon>
        <taxon>Fabaceae</taxon>
        <taxon>Papilionoideae</taxon>
        <taxon>50 kb inversion clade</taxon>
        <taxon>NPAAA clade</taxon>
        <taxon>Hologalegina</taxon>
        <taxon>IRL clade</taxon>
        <taxon>Trifolieae</taxon>
        <taxon>Medicago</taxon>
    </lineage>
</organism>